<keyword evidence="1" id="KW-0472">Membrane</keyword>
<protein>
    <submittedName>
        <fullName evidence="2">Uncharacterized protein</fullName>
    </submittedName>
</protein>
<evidence type="ECO:0000256" key="1">
    <source>
        <dbReference type="SAM" id="Phobius"/>
    </source>
</evidence>
<evidence type="ECO:0000313" key="2">
    <source>
        <dbReference type="EMBL" id="CAH0719763.1"/>
    </source>
</evidence>
<dbReference type="EMBL" id="OV170234">
    <property type="protein sequence ID" value="CAH0719763.1"/>
    <property type="molecule type" value="Genomic_DNA"/>
</dbReference>
<proteinExistence type="predicted"/>
<dbReference type="AlphaFoldDB" id="A0A8J9UGD0"/>
<dbReference type="OrthoDB" id="2261376at2759"/>
<feature type="transmembrane region" description="Helical" evidence="1">
    <location>
        <begin position="28"/>
        <end position="47"/>
    </location>
</feature>
<feature type="non-terminal residue" evidence="2">
    <location>
        <position position="70"/>
    </location>
</feature>
<dbReference type="Proteomes" id="UP000838878">
    <property type="component" value="Chromosome 14"/>
</dbReference>
<gene>
    <name evidence="2" type="ORF">BINO364_LOCUS6065</name>
</gene>
<keyword evidence="1" id="KW-1133">Transmembrane helix</keyword>
<keyword evidence="1" id="KW-0812">Transmembrane</keyword>
<sequence length="70" mass="8025">MKAVKLDVDLDKTLKELGQYGRYQKQNYFLILVVIIFSAVNNSQYVFCASQVKARCLLEHLKVLASLDMV</sequence>
<name>A0A8J9UGD0_9NEOP</name>
<keyword evidence="3" id="KW-1185">Reference proteome</keyword>
<evidence type="ECO:0000313" key="3">
    <source>
        <dbReference type="Proteomes" id="UP000838878"/>
    </source>
</evidence>
<accession>A0A8J9UGD0</accession>
<reference evidence="2" key="1">
    <citation type="submission" date="2021-12" db="EMBL/GenBank/DDBJ databases">
        <authorList>
            <person name="Martin H S."/>
        </authorList>
    </citation>
    <scope>NUCLEOTIDE SEQUENCE</scope>
</reference>
<organism evidence="2 3">
    <name type="scientific">Brenthis ino</name>
    <name type="common">lesser marbled fritillary</name>
    <dbReference type="NCBI Taxonomy" id="405034"/>
    <lineage>
        <taxon>Eukaryota</taxon>
        <taxon>Metazoa</taxon>
        <taxon>Ecdysozoa</taxon>
        <taxon>Arthropoda</taxon>
        <taxon>Hexapoda</taxon>
        <taxon>Insecta</taxon>
        <taxon>Pterygota</taxon>
        <taxon>Neoptera</taxon>
        <taxon>Endopterygota</taxon>
        <taxon>Lepidoptera</taxon>
        <taxon>Glossata</taxon>
        <taxon>Ditrysia</taxon>
        <taxon>Papilionoidea</taxon>
        <taxon>Nymphalidae</taxon>
        <taxon>Heliconiinae</taxon>
        <taxon>Argynnini</taxon>
        <taxon>Brenthis</taxon>
    </lineage>
</organism>